<dbReference type="Pfam" id="PF09084">
    <property type="entry name" value="NMT1"/>
    <property type="match status" value="1"/>
</dbReference>
<name>A0A5C4L9D3_9HYPH</name>
<dbReference type="AlphaFoldDB" id="A0A5C4L9D3"/>
<dbReference type="RefSeq" id="WP_139039487.1">
    <property type="nucleotide sequence ID" value="NZ_VDDA01000024.1"/>
</dbReference>
<dbReference type="Proteomes" id="UP000305267">
    <property type="component" value="Unassembled WGS sequence"/>
</dbReference>
<organism evidence="2 3">
    <name type="scientific">Methylobacterium terricola</name>
    <dbReference type="NCBI Taxonomy" id="2583531"/>
    <lineage>
        <taxon>Bacteria</taxon>
        <taxon>Pseudomonadati</taxon>
        <taxon>Pseudomonadota</taxon>
        <taxon>Alphaproteobacteria</taxon>
        <taxon>Hyphomicrobiales</taxon>
        <taxon>Methylobacteriaceae</taxon>
        <taxon>Methylobacterium</taxon>
    </lineage>
</organism>
<reference evidence="2 3" key="1">
    <citation type="submission" date="2019-06" db="EMBL/GenBank/DDBJ databases">
        <title>Genome of Methylobacterium sp. 17Sr1-39.</title>
        <authorList>
            <person name="Seo T."/>
        </authorList>
    </citation>
    <scope>NUCLEOTIDE SEQUENCE [LARGE SCALE GENOMIC DNA]</scope>
    <source>
        <strain evidence="2 3">17Sr1-39</strain>
    </source>
</reference>
<feature type="domain" description="SsuA/THI5-like" evidence="1">
    <location>
        <begin position="43"/>
        <end position="258"/>
    </location>
</feature>
<evidence type="ECO:0000313" key="2">
    <source>
        <dbReference type="EMBL" id="TNC08374.1"/>
    </source>
</evidence>
<dbReference type="PANTHER" id="PTHR30024">
    <property type="entry name" value="ALIPHATIC SULFONATES-BINDING PROTEIN-RELATED"/>
    <property type="match status" value="1"/>
</dbReference>
<comment type="caution">
    <text evidence="2">The sequence shown here is derived from an EMBL/GenBank/DDBJ whole genome shotgun (WGS) entry which is preliminary data.</text>
</comment>
<evidence type="ECO:0000313" key="3">
    <source>
        <dbReference type="Proteomes" id="UP000305267"/>
    </source>
</evidence>
<dbReference type="InterPro" id="IPR015168">
    <property type="entry name" value="SsuA/THI5"/>
</dbReference>
<gene>
    <name evidence="2" type="ORF">FF100_29685</name>
</gene>
<dbReference type="OrthoDB" id="9815602at2"/>
<dbReference type="Gene3D" id="3.40.190.10">
    <property type="entry name" value="Periplasmic binding protein-like II"/>
    <property type="match status" value="2"/>
</dbReference>
<dbReference type="EMBL" id="VDDA01000024">
    <property type="protein sequence ID" value="TNC08374.1"/>
    <property type="molecule type" value="Genomic_DNA"/>
</dbReference>
<keyword evidence="3" id="KW-1185">Reference proteome</keyword>
<protein>
    <submittedName>
        <fullName evidence="2">ABC transporter substrate-binding protein</fullName>
    </submittedName>
</protein>
<proteinExistence type="predicted"/>
<evidence type="ECO:0000259" key="1">
    <source>
        <dbReference type="Pfam" id="PF09084"/>
    </source>
</evidence>
<dbReference type="SUPFAM" id="SSF53850">
    <property type="entry name" value="Periplasmic binding protein-like II"/>
    <property type="match status" value="1"/>
</dbReference>
<sequence length="326" mass="34521">MDRRTFVSRLVPGAVFAPALLRARSISAAEPLKVGVFPVGAALPYFVALRRGYFAQEGLACETVVMGTPALIVQALVTGAIDATSNLVTLEGANITARRPNTLKYTSFVAQNSTHVFEQFVVRPGHPARALADLRGAKLFTSPGPANIGLAKAILAKVGLSEGADYQMQEMQLGNHLGALRSGAFDGGYTLEPVATSLIQQGAARRLEAGVIATYIIGNRAAEAYAAGAAVSTGLLKARPEAASRFARAWSRALADVASDDGVRGYLVSDMNVPPDIVKDVPLSYFVEVKKMTDHQVRDFQAFVDFGMSIGVVGGKVDVRTLMEPV</sequence>
<accession>A0A5C4L9D3</accession>